<evidence type="ECO:0000313" key="2">
    <source>
        <dbReference type="EMBL" id="UVF18485.1"/>
    </source>
</evidence>
<keyword evidence="3" id="KW-1185">Reference proteome</keyword>
<organism evidence="2 3">
    <name type="scientific">Microvirga terrae</name>
    <dbReference type="NCBI Taxonomy" id="2740529"/>
    <lineage>
        <taxon>Bacteria</taxon>
        <taxon>Pseudomonadati</taxon>
        <taxon>Pseudomonadota</taxon>
        <taxon>Alphaproteobacteria</taxon>
        <taxon>Hyphomicrobiales</taxon>
        <taxon>Methylobacteriaceae</taxon>
        <taxon>Microvirga</taxon>
    </lineage>
</organism>
<proteinExistence type="predicted"/>
<dbReference type="EMBL" id="CP102845">
    <property type="protein sequence ID" value="UVF18485.1"/>
    <property type="molecule type" value="Genomic_DNA"/>
</dbReference>
<protein>
    <submittedName>
        <fullName evidence="2">Uncharacterized protein</fullName>
    </submittedName>
</protein>
<gene>
    <name evidence="2" type="ORF">HPT29_018610</name>
</gene>
<reference evidence="2" key="1">
    <citation type="submission" date="2022-08" db="EMBL/GenBank/DDBJ databases">
        <title>Microvirga terrae sp. nov., isolated from soil.</title>
        <authorList>
            <person name="Kim K.H."/>
            <person name="Seo Y.L."/>
            <person name="Kim J.M."/>
            <person name="Lee J.K."/>
            <person name="Han D.M."/>
            <person name="Jeon C.O."/>
        </authorList>
    </citation>
    <scope>NUCLEOTIDE SEQUENCE</scope>
    <source>
        <strain evidence="2">R24</strain>
    </source>
</reference>
<sequence length="47" mass="4898">MIAYPELGLDHGGNAPEGPALGGKARRYRASIQQPTKAGPGLLIEPQ</sequence>
<evidence type="ECO:0000256" key="1">
    <source>
        <dbReference type="SAM" id="MobiDB-lite"/>
    </source>
</evidence>
<dbReference type="Proteomes" id="UP001017257">
    <property type="component" value="Chromosome"/>
</dbReference>
<dbReference type="RefSeq" id="WP_259060159.1">
    <property type="nucleotide sequence ID" value="NZ_CP102845.1"/>
</dbReference>
<accession>A0ABY5RMN0</accession>
<feature type="region of interest" description="Disordered" evidence="1">
    <location>
        <begin position="1"/>
        <end position="47"/>
    </location>
</feature>
<evidence type="ECO:0000313" key="3">
    <source>
        <dbReference type="Proteomes" id="UP001017257"/>
    </source>
</evidence>
<name>A0ABY5RMN0_9HYPH</name>